<feature type="compositionally biased region" description="Basic and acidic residues" evidence="1">
    <location>
        <begin position="1"/>
        <end position="14"/>
    </location>
</feature>
<organism evidence="2 3">
    <name type="scientific">Plasmodiophora brassicae</name>
    <name type="common">Clubroot disease agent</name>
    <dbReference type="NCBI Taxonomy" id="37360"/>
    <lineage>
        <taxon>Eukaryota</taxon>
        <taxon>Sar</taxon>
        <taxon>Rhizaria</taxon>
        <taxon>Endomyxa</taxon>
        <taxon>Phytomyxea</taxon>
        <taxon>Plasmodiophorida</taxon>
        <taxon>Plasmodiophoridae</taxon>
        <taxon>Plasmodiophora</taxon>
    </lineage>
</organism>
<accession>A0A3P3YEJ8</accession>
<evidence type="ECO:0000313" key="2">
    <source>
        <dbReference type="EMBL" id="SPQ98574.1"/>
    </source>
</evidence>
<feature type="region of interest" description="Disordered" evidence="1">
    <location>
        <begin position="1"/>
        <end position="21"/>
    </location>
</feature>
<proteinExistence type="predicted"/>
<feature type="non-terminal residue" evidence="2">
    <location>
        <position position="1"/>
    </location>
</feature>
<dbReference type="AlphaFoldDB" id="A0A3P3YEJ8"/>
<geneLocation type="mitochondrion" evidence="2"/>
<evidence type="ECO:0000256" key="1">
    <source>
        <dbReference type="SAM" id="MobiDB-lite"/>
    </source>
</evidence>
<dbReference type="EMBL" id="OVEO01000010">
    <property type="protein sequence ID" value="SPQ98574.1"/>
    <property type="molecule type" value="Genomic_DNA"/>
</dbReference>
<name>A0A3P3YEJ8_PLABS</name>
<reference evidence="2 3" key="1">
    <citation type="submission" date="2018-03" db="EMBL/GenBank/DDBJ databases">
        <authorList>
            <person name="Fogelqvist J."/>
        </authorList>
    </citation>
    <scope>NUCLEOTIDE SEQUENCE [LARGE SCALE GENOMIC DNA]</scope>
</reference>
<gene>
    <name evidence="2" type="ORF">PLBR_LOCUS5789</name>
</gene>
<sequence length="21" mass="2416">GERWSPDTDTDRNTRLAVAVR</sequence>
<protein>
    <submittedName>
        <fullName evidence="2">Uncharacterized protein</fullName>
    </submittedName>
</protein>
<dbReference type="Proteomes" id="UP000290189">
    <property type="component" value="Unassembled WGS sequence"/>
</dbReference>
<keyword evidence="2" id="KW-0496">Mitochondrion</keyword>
<evidence type="ECO:0000313" key="3">
    <source>
        <dbReference type="Proteomes" id="UP000290189"/>
    </source>
</evidence>